<keyword evidence="3" id="KW-1185">Reference proteome</keyword>
<dbReference type="InterPro" id="IPR047801">
    <property type="entry name" value="Peptidase_C45"/>
</dbReference>
<name>A0AAQ3R6X5_9PEZI</name>
<dbReference type="Gene3D" id="3.60.60.10">
    <property type="entry name" value="Penicillin V Acylase, Chain A"/>
    <property type="match status" value="1"/>
</dbReference>
<evidence type="ECO:0000313" key="2">
    <source>
        <dbReference type="EMBL" id="WPH03726.1"/>
    </source>
</evidence>
<proteinExistence type="predicted"/>
<gene>
    <name evidence="2" type="ORF">R9X50_00660900</name>
</gene>
<reference evidence="2 3" key="1">
    <citation type="submission" date="2023-11" db="EMBL/GenBank/DDBJ databases">
        <title>An acidophilic fungus is an integral part of prey digestion in a carnivorous sundew plant.</title>
        <authorList>
            <person name="Tsai I.J."/>
        </authorList>
    </citation>
    <scope>NUCLEOTIDE SEQUENCE [LARGE SCALE GENOMIC DNA]</scope>
    <source>
        <strain evidence="2">169a</strain>
    </source>
</reference>
<dbReference type="AlphaFoldDB" id="A0AAQ3R6X5"/>
<evidence type="ECO:0000313" key="3">
    <source>
        <dbReference type="Proteomes" id="UP001303373"/>
    </source>
</evidence>
<accession>A0AAQ3R6X5</accession>
<dbReference type="EMBL" id="CP138590">
    <property type="protein sequence ID" value="WPH03726.1"/>
    <property type="molecule type" value="Genomic_DNA"/>
</dbReference>
<protein>
    <recommendedName>
        <fullName evidence="1">Peptidase C45 hydrolase domain-containing protein</fullName>
    </recommendedName>
</protein>
<evidence type="ECO:0000259" key="1">
    <source>
        <dbReference type="Pfam" id="PF03417"/>
    </source>
</evidence>
<dbReference type="Pfam" id="PF03417">
    <property type="entry name" value="AAT"/>
    <property type="match status" value="1"/>
</dbReference>
<dbReference type="InterPro" id="IPR047794">
    <property type="entry name" value="C45_proenzyme-like"/>
</dbReference>
<dbReference type="NCBIfam" id="NF040521">
    <property type="entry name" value="C45_proenzyme"/>
    <property type="match status" value="1"/>
</dbReference>
<dbReference type="Gene3D" id="1.10.10.2120">
    <property type="match status" value="1"/>
</dbReference>
<dbReference type="Proteomes" id="UP001303373">
    <property type="component" value="Chromosome 11"/>
</dbReference>
<dbReference type="PANTHER" id="PTHR34180:SF1">
    <property type="entry name" value="BETA-ALANYL-DOPAMINE_CARCININE HYDROLASE"/>
    <property type="match status" value="1"/>
</dbReference>
<dbReference type="InterPro" id="IPR005079">
    <property type="entry name" value="Peptidase_C45_hydrolase"/>
</dbReference>
<organism evidence="2 3">
    <name type="scientific">Acrodontium crateriforme</name>
    <dbReference type="NCBI Taxonomy" id="150365"/>
    <lineage>
        <taxon>Eukaryota</taxon>
        <taxon>Fungi</taxon>
        <taxon>Dikarya</taxon>
        <taxon>Ascomycota</taxon>
        <taxon>Pezizomycotina</taxon>
        <taxon>Dothideomycetes</taxon>
        <taxon>Dothideomycetidae</taxon>
        <taxon>Mycosphaerellales</taxon>
        <taxon>Teratosphaeriaceae</taxon>
        <taxon>Acrodontium</taxon>
    </lineage>
</organism>
<feature type="domain" description="Peptidase C45 hydrolase" evidence="1">
    <location>
        <begin position="106"/>
        <end position="330"/>
    </location>
</feature>
<sequence>MLKVTASGTPHQIGFKHGSEARIQVSRSIKFYADLFLKTANLQWTQVQELASKFEPIMSKKWPAYLDEMAGLAEGAKVELADIIAINVRTEIAFGLFSDGCTALSWKTADTSFLGQNWDWQHEQKENLILLTIEQQHKPTIKMVTEAGIIGKIGINSSGVGVCLNAIRAKGMDETRLSCHLGLRMVLESTSREEAVRRLETYGVASSCHFLVADATGGVGLEFSAVDLQKIQMNGSGQVFHANHYLVEHKGVVDTNWLPCSSARVDRIEELAGNVKHAVTTDVIEDFFIDETGYPGSICRGQKEGTTVETLFNIVMDCAKKTAVVKLGRPIAPEEVVNLSF</sequence>
<dbReference type="PANTHER" id="PTHR34180">
    <property type="entry name" value="PEPTIDASE C45"/>
    <property type="match status" value="1"/>
</dbReference>